<dbReference type="EMBL" id="DTIB01000038">
    <property type="protein sequence ID" value="HGB24748.1"/>
    <property type="molecule type" value="Genomic_DNA"/>
</dbReference>
<keyword evidence="3 6" id="KW-0812">Transmembrane</keyword>
<evidence type="ECO:0000256" key="5">
    <source>
        <dbReference type="ARBA" id="ARBA00023136"/>
    </source>
</evidence>
<dbReference type="AlphaFoldDB" id="A0A7C3SNA8"/>
<dbReference type="InterPro" id="IPR032816">
    <property type="entry name" value="VTT_dom"/>
</dbReference>
<evidence type="ECO:0000256" key="4">
    <source>
        <dbReference type="ARBA" id="ARBA00022989"/>
    </source>
</evidence>
<comment type="subcellular location">
    <subcellularLocation>
        <location evidence="1">Cell membrane</location>
        <topology evidence="1">Multi-pass membrane protein</topology>
    </subcellularLocation>
</comment>
<feature type="transmembrane region" description="Helical" evidence="6">
    <location>
        <begin position="175"/>
        <end position="196"/>
    </location>
</feature>
<evidence type="ECO:0000256" key="3">
    <source>
        <dbReference type="ARBA" id="ARBA00022692"/>
    </source>
</evidence>
<keyword evidence="2" id="KW-1003">Cell membrane</keyword>
<evidence type="ECO:0000256" key="6">
    <source>
        <dbReference type="SAM" id="Phobius"/>
    </source>
</evidence>
<dbReference type="InterPro" id="IPR051311">
    <property type="entry name" value="DedA_domain"/>
</dbReference>
<keyword evidence="5 6" id="KW-0472">Membrane</keyword>
<dbReference type="GO" id="GO:0005886">
    <property type="term" value="C:plasma membrane"/>
    <property type="evidence" value="ECO:0007669"/>
    <property type="project" value="UniProtKB-SubCell"/>
</dbReference>
<name>A0A7C3SNA8_THEPE</name>
<dbReference type="PANTHER" id="PTHR42709">
    <property type="entry name" value="ALKALINE PHOSPHATASE LIKE PROTEIN"/>
    <property type="match status" value="1"/>
</dbReference>
<keyword evidence="4 6" id="KW-1133">Transmembrane helix</keyword>
<comment type="caution">
    <text evidence="8">The sequence shown here is derived from an EMBL/GenBank/DDBJ whole genome shotgun (WGS) entry which is preliminary data.</text>
</comment>
<accession>A0A7C3SNA8</accession>
<evidence type="ECO:0000259" key="7">
    <source>
        <dbReference type="Pfam" id="PF09335"/>
    </source>
</evidence>
<proteinExistence type="predicted"/>
<evidence type="ECO:0000256" key="1">
    <source>
        <dbReference type="ARBA" id="ARBA00004651"/>
    </source>
</evidence>
<feature type="transmembrane region" description="Helical" evidence="6">
    <location>
        <begin position="141"/>
        <end position="163"/>
    </location>
</feature>
<gene>
    <name evidence="8" type="ORF">ENV88_01605</name>
</gene>
<evidence type="ECO:0000313" key="8">
    <source>
        <dbReference type="EMBL" id="HGB24748.1"/>
    </source>
</evidence>
<feature type="transmembrane region" description="Helical" evidence="6">
    <location>
        <begin position="60"/>
        <end position="82"/>
    </location>
</feature>
<evidence type="ECO:0000256" key="2">
    <source>
        <dbReference type="ARBA" id="ARBA00022475"/>
    </source>
</evidence>
<sequence>MSLVQSLVEACAQLLEHLGLPGLIAVSAAELLLAPIPGEAVMVLAGFLASRGAFKLHEAVLAGSLGNLAGSLAEYLLGLYLARPALLRLGRYLFISERELELAERFFRSRSGFAAVLVGRIVPGIRSVISFPAGIARMNPLSFTLATLAGSLPWNALFAYLGYMLGENWQVVLAYSRLIDMVGVLALLAAAAYLLAKLRASDRSLSGTRSRGA</sequence>
<reference evidence="8" key="1">
    <citation type="journal article" date="2020" name="mSystems">
        <title>Genome- and Community-Level Interaction Insights into Carbon Utilization and Element Cycling Functions of Hydrothermarchaeota in Hydrothermal Sediment.</title>
        <authorList>
            <person name="Zhou Z."/>
            <person name="Liu Y."/>
            <person name="Xu W."/>
            <person name="Pan J."/>
            <person name="Luo Z.H."/>
            <person name="Li M."/>
        </authorList>
    </citation>
    <scope>NUCLEOTIDE SEQUENCE [LARGE SCALE GENOMIC DNA]</scope>
    <source>
        <strain evidence="8">SpSt-8</strain>
    </source>
</reference>
<organism evidence="8">
    <name type="scientific">Thermofilum pendens</name>
    <dbReference type="NCBI Taxonomy" id="2269"/>
    <lineage>
        <taxon>Archaea</taxon>
        <taxon>Thermoproteota</taxon>
        <taxon>Thermoprotei</taxon>
        <taxon>Thermofilales</taxon>
        <taxon>Thermofilaceae</taxon>
        <taxon>Thermofilum</taxon>
    </lineage>
</organism>
<feature type="domain" description="VTT" evidence="7">
    <location>
        <begin position="36"/>
        <end position="164"/>
    </location>
</feature>
<protein>
    <submittedName>
        <fullName evidence="8">DedA family protein</fullName>
    </submittedName>
</protein>
<dbReference type="PANTHER" id="PTHR42709:SF6">
    <property type="entry name" value="UNDECAPRENYL PHOSPHATE TRANSPORTER A"/>
    <property type="match status" value="1"/>
</dbReference>
<dbReference type="Pfam" id="PF09335">
    <property type="entry name" value="VTT_dom"/>
    <property type="match status" value="1"/>
</dbReference>